<evidence type="ECO:0000313" key="1">
    <source>
        <dbReference type="EMBL" id="AQW69049.1"/>
    </source>
</evidence>
<protein>
    <submittedName>
        <fullName evidence="2">Uncharacterized protein</fullName>
    </submittedName>
</protein>
<dbReference type="RefSeq" id="WP_058637386.1">
    <property type="nucleotide sequence ID" value="NZ_CP019952.1"/>
</dbReference>
<evidence type="ECO:0000313" key="4">
    <source>
        <dbReference type="Proteomes" id="UP000191010"/>
    </source>
</evidence>
<dbReference type="Proteomes" id="UP000071644">
    <property type="component" value="Unassembled WGS sequence"/>
</dbReference>
<sequence>MDSYTFKPDLCFHARCWWQIDGARIAEGAWHAAVQHLAPLWVGFESGDGDDGWMRTEPEGALEPSPSPPFRGVGILCPVLWFGVYHVRDLYSYEIRPAYFESTVDLWPRLEYVMAKDFGFIGMSGSPQAAGTENAPLWGIDGLDPRHLKVGQRKSNLLLFDPAGAAVRRYKQFGRSYLATHQGRRGALSLEVVGRPVPPHPRPLE</sequence>
<dbReference type="EMBL" id="LDSN01000005">
    <property type="protein sequence ID" value="KTT20013.1"/>
    <property type="molecule type" value="Genomic_DNA"/>
</dbReference>
<evidence type="ECO:0000313" key="3">
    <source>
        <dbReference type="Proteomes" id="UP000071644"/>
    </source>
</evidence>
<evidence type="ECO:0000313" key="2">
    <source>
        <dbReference type="EMBL" id="KTT20013.1"/>
    </source>
</evidence>
<accession>A0AAJ0PGM2</accession>
<dbReference type="EMBL" id="CP019952">
    <property type="protein sequence ID" value="AQW69049.1"/>
    <property type="molecule type" value="Genomic_DNA"/>
</dbReference>
<dbReference type="AlphaFoldDB" id="A0AAJ0PGM2"/>
<reference evidence="2 3" key="1">
    <citation type="journal article" date="2016" name="Front. Microbiol.">
        <title>Genomic Resource of Rice Seed Associated Bacteria.</title>
        <authorList>
            <person name="Midha S."/>
            <person name="Bansal K."/>
            <person name="Sharma S."/>
            <person name="Kumar N."/>
            <person name="Patil P.P."/>
            <person name="Chaudhry V."/>
            <person name="Patil P.B."/>
        </authorList>
    </citation>
    <scope>NUCLEOTIDE SEQUENCE [LARGE SCALE GENOMIC DNA]</scope>
    <source>
        <strain evidence="2 3">NS96</strain>
    </source>
</reference>
<dbReference type="Proteomes" id="UP000191010">
    <property type="component" value="Chromosome"/>
</dbReference>
<name>A0AAJ0PGM2_9PSED</name>
<proteinExistence type="predicted"/>
<organism evidence="2 3">
    <name type="scientific">Pseudomonas parafulva</name>
    <dbReference type="NCBI Taxonomy" id="157782"/>
    <lineage>
        <taxon>Bacteria</taxon>
        <taxon>Pseudomonadati</taxon>
        <taxon>Pseudomonadota</taxon>
        <taxon>Gammaproteobacteria</taxon>
        <taxon>Pseudomonadales</taxon>
        <taxon>Pseudomonadaceae</taxon>
        <taxon>Pseudomonas</taxon>
    </lineage>
</organism>
<keyword evidence="4" id="KW-1185">Reference proteome</keyword>
<reference evidence="1 4" key="2">
    <citation type="submission" date="2017-02" db="EMBL/GenBank/DDBJ databases">
        <authorList>
            <person name="Guo L."/>
        </authorList>
    </citation>
    <scope>NUCLEOTIDE SEQUENCE [LARGE SCALE GENOMIC DNA]</scope>
    <source>
        <strain evidence="1 4">PRS09-11288</strain>
    </source>
</reference>
<gene>
    <name evidence="1" type="ORF">B2J77_12860</name>
    <name evidence="2" type="ORF">NS96R_02470</name>
</gene>